<evidence type="ECO:0000313" key="3">
    <source>
        <dbReference type="Proteomes" id="UP001152798"/>
    </source>
</evidence>
<evidence type="ECO:0000313" key="2">
    <source>
        <dbReference type="EMBL" id="CAH1388370.1"/>
    </source>
</evidence>
<dbReference type="PANTHER" id="PTHR43903">
    <property type="entry name" value="NEUROLIGIN"/>
    <property type="match status" value="1"/>
</dbReference>
<sequence length="173" mass="19774">MPKAISSKDSLSFAFLCSRAAYQRRSEVILHCPLEHHMRQPRMLAQTTRQKVLVGPRLLKPSKIGQRSVRRFPDKSSLQRAEELSRKEPVTHVFLNALKRTGSVRGEDIPYALGLPLTGGLPHFPQNYTAEDIAVSKRFIHYLANFARKGYKGYIQLSISTRIRERKSKNCID</sequence>
<name>A0A9P0DZV6_NEZVI</name>
<dbReference type="AlphaFoldDB" id="A0A9P0DZV6"/>
<evidence type="ECO:0000256" key="1">
    <source>
        <dbReference type="ARBA" id="ARBA00005964"/>
    </source>
</evidence>
<dbReference type="InterPro" id="IPR029058">
    <property type="entry name" value="AB_hydrolase_fold"/>
</dbReference>
<dbReference type="EMBL" id="OV725077">
    <property type="protein sequence ID" value="CAH1388370.1"/>
    <property type="molecule type" value="Genomic_DNA"/>
</dbReference>
<dbReference type="OrthoDB" id="3200163at2759"/>
<proteinExistence type="inferred from homology"/>
<dbReference type="InterPro" id="IPR051093">
    <property type="entry name" value="Neuroligin/BSAL"/>
</dbReference>
<reference evidence="2" key="1">
    <citation type="submission" date="2022-01" db="EMBL/GenBank/DDBJ databases">
        <authorList>
            <person name="King R."/>
        </authorList>
    </citation>
    <scope>NUCLEOTIDE SEQUENCE</scope>
</reference>
<gene>
    <name evidence="2" type="ORF">NEZAVI_LOCUS14</name>
</gene>
<comment type="similarity">
    <text evidence="1">Belongs to the type-B carboxylesterase/lipase family.</text>
</comment>
<dbReference type="SUPFAM" id="SSF53474">
    <property type="entry name" value="alpha/beta-Hydrolases"/>
    <property type="match status" value="1"/>
</dbReference>
<dbReference type="Gene3D" id="3.40.50.1820">
    <property type="entry name" value="alpha/beta hydrolase"/>
    <property type="match status" value="1"/>
</dbReference>
<dbReference type="Proteomes" id="UP001152798">
    <property type="component" value="Chromosome 1"/>
</dbReference>
<accession>A0A9P0DZV6</accession>
<keyword evidence="3" id="KW-1185">Reference proteome</keyword>
<organism evidence="2 3">
    <name type="scientific">Nezara viridula</name>
    <name type="common">Southern green stink bug</name>
    <name type="synonym">Cimex viridulus</name>
    <dbReference type="NCBI Taxonomy" id="85310"/>
    <lineage>
        <taxon>Eukaryota</taxon>
        <taxon>Metazoa</taxon>
        <taxon>Ecdysozoa</taxon>
        <taxon>Arthropoda</taxon>
        <taxon>Hexapoda</taxon>
        <taxon>Insecta</taxon>
        <taxon>Pterygota</taxon>
        <taxon>Neoptera</taxon>
        <taxon>Paraneoptera</taxon>
        <taxon>Hemiptera</taxon>
        <taxon>Heteroptera</taxon>
        <taxon>Panheteroptera</taxon>
        <taxon>Pentatomomorpha</taxon>
        <taxon>Pentatomoidea</taxon>
        <taxon>Pentatomidae</taxon>
        <taxon>Pentatominae</taxon>
        <taxon>Nezara</taxon>
    </lineage>
</organism>
<protein>
    <submittedName>
        <fullName evidence="2">Uncharacterized protein</fullName>
    </submittedName>
</protein>